<feature type="domain" description="RRM" evidence="5">
    <location>
        <begin position="170"/>
        <end position="249"/>
    </location>
</feature>
<name>A0A1Q2YL31_9ASCO</name>
<keyword evidence="7" id="KW-1185">Reference proteome</keyword>
<accession>A0A1Q2YL31</accession>
<dbReference type="InterPro" id="IPR050825">
    <property type="entry name" value="RBM42_RBP45_47-like"/>
</dbReference>
<keyword evidence="2 3" id="KW-0694">RNA-binding</keyword>
<dbReference type="PANTHER" id="PTHR47640">
    <property type="entry name" value="TRNA SELENOCYSTEINE 1-ASSOCIATED PROTEIN 1-RELATED-RELATED"/>
    <property type="match status" value="1"/>
</dbReference>
<dbReference type="OrthoDB" id="446113at2759"/>
<dbReference type="AlphaFoldDB" id="A0A1Q2YL31"/>
<dbReference type="InterPro" id="IPR012677">
    <property type="entry name" value="Nucleotide-bd_a/b_plait_sf"/>
</dbReference>
<dbReference type="Gene3D" id="3.30.70.330">
    <property type="match status" value="3"/>
</dbReference>
<feature type="compositionally biased region" description="Polar residues" evidence="4">
    <location>
        <begin position="1"/>
        <end position="27"/>
    </location>
</feature>
<dbReference type="GO" id="GO:0005829">
    <property type="term" value="C:cytosol"/>
    <property type="evidence" value="ECO:0007669"/>
    <property type="project" value="TreeGrafter"/>
</dbReference>
<feature type="region of interest" description="Disordered" evidence="4">
    <location>
        <begin position="618"/>
        <end position="648"/>
    </location>
</feature>
<feature type="domain" description="RRM" evidence="5">
    <location>
        <begin position="63"/>
        <end position="157"/>
    </location>
</feature>
<feature type="domain" description="RRM" evidence="5">
    <location>
        <begin position="338"/>
        <end position="410"/>
    </location>
</feature>
<protein>
    <recommendedName>
        <fullName evidence="5">RRM domain-containing protein</fullName>
    </recommendedName>
</protein>
<comment type="caution">
    <text evidence="6">The sequence shown here is derived from an EMBL/GenBank/DDBJ whole genome shotgun (WGS) entry which is preliminary data.</text>
</comment>
<sequence length="648" mass="70973">MSSEDITNQTTSQDSVIPPSSSNATSLNRHDDSSSNSLPSDFLTSSVPLPQPPENPANTVPSKTLWMGDLEAWWDEEHIGNLWAKLDKHVEVKVIKPKHNLLMHQLAKTNGQGIVNHSGYCFIEFDSPDLATDALSLNGTTIPDSNNKTFRLNWASAATLDSQVAQTPEYSLFVGDLSAGTTEAHLLALFQSHFSSIKTVRVMTDPSSGLSRCFGFVRFSNEEDRRNALVEMNGKWLGGRQIRVALATPKHQNMSYGNSNSNNNGSINNQHQYQRNAHLHNHQNQHQHQHPLEQSMYVNTINGPMPAAPIGYYPHFNPNNRGNISNNMNQSFNDLNNTTVFVGGLANGLNEDTLLALFEPFGAIANVKVPPGKGCGFVKFAKREDAENAIESMQGFVIGGSRVRLSWGRPSNKNFPRQPHMYHNSNMANIPLVGSANPNMSNIAFNNNMSNNFSSHNRSMNPDSNEDDEGNMINHMPNVAMFNGQNPGQPVITRPMFDYSQGMPQHHPPPNGPSVISPNQIPQQIDSYPENTPQGTHPTLVGIPAGMPPPFIYDPYFAVQQQGNNMSVVSDDSQGVPQPMSHASTGMMEAPKGVVPIHGAPQQYAIDQNGQYMILPSQPFPANPMVHSPGSAYDDSTSNANGSEPNNE</sequence>
<feature type="compositionally biased region" description="Polar residues" evidence="4">
    <location>
        <begin position="34"/>
        <end position="48"/>
    </location>
</feature>
<dbReference type="Proteomes" id="UP000186136">
    <property type="component" value="Unassembled WGS sequence"/>
</dbReference>
<keyword evidence="1" id="KW-0677">Repeat</keyword>
<dbReference type="SMART" id="SM00360">
    <property type="entry name" value="RRM"/>
    <property type="match status" value="3"/>
</dbReference>
<dbReference type="EMBL" id="BDGI01000166">
    <property type="protein sequence ID" value="GAV30255.1"/>
    <property type="molecule type" value="Genomic_DNA"/>
</dbReference>
<dbReference type="Pfam" id="PF00076">
    <property type="entry name" value="RRM_1"/>
    <property type="match status" value="2"/>
</dbReference>
<reference evidence="6 7" key="1">
    <citation type="submission" date="2016-08" db="EMBL/GenBank/DDBJ databases">
        <title>Whole genome shotgun sequence of Pichia membranifaciens KS47-1.</title>
        <authorList>
            <person name="Konishi M."/>
            <person name="Ishida M."/>
            <person name="Arakawa T."/>
            <person name="Kato Y."/>
            <person name="Horiuchi J."/>
        </authorList>
    </citation>
    <scope>NUCLEOTIDE SEQUENCE [LARGE SCALE GENOMIC DNA]</scope>
    <source>
        <strain evidence="6 7">KS47-1</strain>
    </source>
</reference>
<gene>
    <name evidence="6" type="ORF">PMKS-003765</name>
</gene>
<evidence type="ECO:0000256" key="3">
    <source>
        <dbReference type="PROSITE-ProRule" id="PRU00176"/>
    </source>
</evidence>
<dbReference type="InterPro" id="IPR035979">
    <property type="entry name" value="RBD_domain_sf"/>
</dbReference>
<feature type="region of interest" description="Disordered" evidence="4">
    <location>
        <begin position="1"/>
        <end position="62"/>
    </location>
</feature>
<proteinExistence type="predicted"/>
<dbReference type="SUPFAM" id="SSF54928">
    <property type="entry name" value="RNA-binding domain, RBD"/>
    <property type="match status" value="3"/>
</dbReference>
<dbReference type="PANTHER" id="PTHR47640:SF10">
    <property type="entry name" value="TRNA SELENOCYSTEINE 1-ASSOCIATED PROTEIN 1-RELATED"/>
    <property type="match status" value="1"/>
</dbReference>
<organism evidence="6 7">
    <name type="scientific">Pichia membranifaciens</name>
    <dbReference type="NCBI Taxonomy" id="4926"/>
    <lineage>
        <taxon>Eukaryota</taxon>
        <taxon>Fungi</taxon>
        <taxon>Dikarya</taxon>
        <taxon>Ascomycota</taxon>
        <taxon>Saccharomycotina</taxon>
        <taxon>Pichiomycetes</taxon>
        <taxon>Pichiales</taxon>
        <taxon>Pichiaceae</taxon>
        <taxon>Pichia</taxon>
    </lineage>
</organism>
<evidence type="ECO:0000256" key="4">
    <source>
        <dbReference type="SAM" id="MobiDB-lite"/>
    </source>
</evidence>
<evidence type="ECO:0000313" key="7">
    <source>
        <dbReference type="Proteomes" id="UP000186136"/>
    </source>
</evidence>
<evidence type="ECO:0000256" key="1">
    <source>
        <dbReference type="ARBA" id="ARBA00022737"/>
    </source>
</evidence>
<dbReference type="GO" id="GO:0003729">
    <property type="term" value="F:mRNA binding"/>
    <property type="evidence" value="ECO:0007669"/>
    <property type="project" value="InterPro"/>
</dbReference>
<evidence type="ECO:0000259" key="5">
    <source>
        <dbReference type="PROSITE" id="PS50102"/>
    </source>
</evidence>
<evidence type="ECO:0000256" key="2">
    <source>
        <dbReference type="ARBA" id="ARBA00022884"/>
    </source>
</evidence>
<dbReference type="PROSITE" id="PS50102">
    <property type="entry name" value="RRM"/>
    <property type="match status" value="3"/>
</dbReference>
<feature type="compositionally biased region" description="Polar residues" evidence="4">
    <location>
        <begin position="634"/>
        <end position="648"/>
    </location>
</feature>
<dbReference type="InterPro" id="IPR000504">
    <property type="entry name" value="RRM_dom"/>
</dbReference>
<dbReference type="CDD" id="cd12611">
    <property type="entry name" value="RRM1_NGR1_NAM8_like"/>
    <property type="match status" value="1"/>
</dbReference>
<evidence type="ECO:0000313" key="6">
    <source>
        <dbReference type="EMBL" id="GAV30255.1"/>
    </source>
</evidence>